<dbReference type="GO" id="GO:0030466">
    <property type="term" value="P:silent mating-type cassette heterochromatin formation"/>
    <property type="evidence" value="ECO:0007669"/>
    <property type="project" value="EnsemblFungi"/>
</dbReference>
<dbReference type="Gene3D" id="3.10.110.10">
    <property type="entry name" value="Ubiquitin Conjugating Enzyme"/>
    <property type="match status" value="1"/>
</dbReference>
<keyword evidence="4 7" id="KW-0067">ATP-binding</keyword>
<keyword evidence="11" id="KW-1185">Reference proteome</keyword>
<dbReference type="InParanoid" id="A0A1D2VMX5"/>
<evidence type="ECO:0000259" key="9">
    <source>
        <dbReference type="PROSITE" id="PS50127"/>
    </source>
</evidence>
<dbReference type="FunFam" id="3.10.110.10:FF:000063">
    <property type="entry name" value="CDC34p Ubiquitin-conjugating enzyme (E2)"/>
    <property type="match status" value="1"/>
</dbReference>
<dbReference type="GeneID" id="30966298"/>
<dbReference type="Proteomes" id="UP000095038">
    <property type="component" value="Unassembled WGS sequence"/>
</dbReference>
<dbReference type="STRING" id="1344418.A0A1D2VMX5"/>
<dbReference type="AlphaFoldDB" id="A0A1D2VMX5"/>
<protein>
    <recommendedName>
        <fullName evidence="9">UBC core domain-containing protein</fullName>
    </recommendedName>
</protein>
<feature type="compositionally biased region" description="Acidic residues" evidence="8">
    <location>
        <begin position="223"/>
        <end position="234"/>
    </location>
</feature>
<dbReference type="InterPro" id="IPR023313">
    <property type="entry name" value="UBQ-conjugating_AS"/>
</dbReference>
<dbReference type="GO" id="GO:0010828">
    <property type="term" value="P:positive regulation of D-glucose transmembrane transport"/>
    <property type="evidence" value="ECO:0007669"/>
    <property type="project" value="EnsemblFungi"/>
</dbReference>
<feature type="region of interest" description="Disordered" evidence="8">
    <location>
        <begin position="153"/>
        <end position="187"/>
    </location>
</feature>
<evidence type="ECO:0000256" key="4">
    <source>
        <dbReference type="ARBA" id="ARBA00022840"/>
    </source>
</evidence>
<dbReference type="GO" id="GO:0005524">
    <property type="term" value="F:ATP binding"/>
    <property type="evidence" value="ECO:0007669"/>
    <property type="project" value="UniProtKB-UniRule"/>
</dbReference>
<dbReference type="GO" id="GO:0061630">
    <property type="term" value="F:ubiquitin protein ligase activity"/>
    <property type="evidence" value="ECO:0007669"/>
    <property type="project" value="EnsemblFungi"/>
</dbReference>
<dbReference type="InterPro" id="IPR000608">
    <property type="entry name" value="UBC"/>
</dbReference>
<reference evidence="11" key="1">
    <citation type="submission" date="2016-05" db="EMBL/GenBank/DDBJ databases">
        <title>Comparative genomics of biotechnologically important yeasts.</title>
        <authorList>
            <consortium name="DOE Joint Genome Institute"/>
            <person name="Riley R."/>
            <person name="Haridas S."/>
            <person name="Wolfe K.H."/>
            <person name="Lopes M.R."/>
            <person name="Hittinger C.T."/>
            <person name="Goker M."/>
            <person name="Salamov A."/>
            <person name="Wisecaver J."/>
            <person name="Long T.M."/>
            <person name="Aerts A.L."/>
            <person name="Barry K."/>
            <person name="Choi C."/>
            <person name="Clum A."/>
            <person name="Coughlan A.Y."/>
            <person name="Deshpande S."/>
            <person name="Douglass A.P."/>
            <person name="Hanson S.J."/>
            <person name="Klenk H.-P."/>
            <person name="Labutti K."/>
            <person name="Lapidus A."/>
            <person name="Lindquist E."/>
            <person name="Lipzen A."/>
            <person name="Meier-Kolthoff J.P."/>
            <person name="Ohm R.A."/>
            <person name="Otillar R.P."/>
            <person name="Pangilinan J."/>
            <person name="Peng Y."/>
            <person name="Rokas A."/>
            <person name="Rosa C.A."/>
            <person name="Scheuner C."/>
            <person name="Sibirny A.A."/>
            <person name="Slot J.C."/>
            <person name="Stielow J.B."/>
            <person name="Sun H."/>
            <person name="Kurtzman C.P."/>
            <person name="Blackwell M."/>
            <person name="Grigoriev I.V."/>
            <person name="Jeffries T.W."/>
        </authorList>
    </citation>
    <scope>NUCLEOTIDE SEQUENCE [LARGE SCALE GENOMIC DNA]</scope>
    <source>
        <strain evidence="11">DSM 1968</strain>
    </source>
</reference>
<proteinExistence type="inferred from homology"/>
<dbReference type="RefSeq" id="XP_020049241.1">
    <property type="nucleotide sequence ID" value="XM_020192662.1"/>
</dbReference>
<evidence type="ECO:0000256" key="8">
    <source>
        <dbReference type="SAM" id="MobiDB-lite"/>
    </source>
</evidence>
<organism evidence="10 11">
    <name type="scientific">Ascoidea rubescens DSM 1968</name>
    <dbReference type="NCBI Taxonomy" id="1344418"/>
    <lineage>
        <taxon>Eukaryota</taxon>
        <taxon>Fungi</taxon>
        <taxon>Dikarya</taxon>
        <taxon>Ascomycota</taxon>
        <taxon>Saccharomycotina</taxon>
        <taxon>Saccharomycetes</taxon>
        <taxon>Ascoideaceae</taxon>
        <taxon>Ascoidea</taxon>
    </lineage>
</organism>
<dbReference type="InterPro" id="IPR050113">
    <property type="entry name" value="Ub_conjugating_enzyme"/>
</dbReference>
<dbReference type="GO" id="GO:0000086">
    <property type="term" value="P:G2/M transition of mitotic cell cycle"/>
    <property type="evidence" value="ECO:0007669"/>
    <property type="project" value="EnsemblFungi"/>
</dbReference>
<dbReference type="PANTHER" id="PTHR24067">
    <property type="entry name" value="UBIQUITIN-CONJUGATING ENZYME E2"/>
    <property type="match status" value="1"/>
</dbReference>
<dbReference type="Pfam" id="PF00179">
    <property type="entry name" value="UQ_con"/>
    <property type="match status" value="1"/>
</dbReference>
<dbReference type="SMART" id="SM00212">
    <property type="entry name" value="UBCc"/>
    <property type="match status" value="1"/>
</dbReference>
<dbReference type="GO" id="GO:0051865">
    <property type="term" value="P:protein autoubiquitination"/>
    <property type="evidence" value="ECO:0007669"/>
    <property type="project" value="EnsemblFungi"/>
</dbReference>
<evidence type="ECO:0000256" key="6">
    <source>
        <dbReference type="PROSITE-ProRule" id="PRU10133"/>
    </source>
</evidence>
<dbReference type="GO" id="GO:0019005">
    <property type="term" value="C:SCF ubiquitin ligase complex"/>
    <property type="evidence" value="ECO:0007669"/>
    <property type="project" value="EnsemblFungi"/>
</dbReference>
<dbReference type="GO" id="GO:0000209">
    <property type="term" value="P:protein polyubiquitination"/>
    <property type="evidence" value="ECO:0007669"/>
    <property type="project" value="EnsemblFungi"/>
</dbReference>
<feature type="region of interest" description="Disordered" evidence="8">
    <location>
        <begin position="223"/>
        <end position="255"/>
    </location>
</feature>
<dbReference type="GO" id="GO:0031146">
    <property type="term" value="P:SCF-dependent proteasomal ubiquitin-dependent protein catabolic process"/>
    <property type="evidence" value="ECO:0007669"/>
    <property type="project" value="EnsemblFungi"/>
</dbReference>
<keyword evidence="2 7" id="KW-0547">Nucleotide-binding</keyword>
<dbReference type="OrthoDB" id="19692at2759"/>
<feature type="compositionally biased region" description="Acidic residues" evidence="8">
    <location>
        <begin position="199"/>
        <end position="211"/>
    </location>
</feature>
<evidence type="ECO:0000313" key="11">
    <source>
        <dbReference type="Proteomes" id="UP000095038"/>
    </source>
</evidence>
<evidence type="ECO:0000313" key="10">
    <source>
        <dbReference type="EMBL" id="ODV62934.1"/>
    </source>
</evidence>
<comment type="pathway">
    <text evidence="5">Protein modification.</text>
</comment>
<dbReference type="SUPFAM" id="SSF54495">
    <property type="entry name" value="UBC-like"/>
    <property type="match status" value="1"/>
</dbReference>
<dbReference type="InterPro" id="IPR016135">
    <property type="entry name" value="UBQ-conjugating_enzyme/RWD"/>
</dbReference>
<dbReference type="EMBL" id="KV454476">
    <property type="protein sequence ID" value="ODV62934.1"/>
    <property type="molecule type" value="Genomic_DNA"/>
</dbReference>
<name>A0A1D2VMX5_9ASCO</name>
<dbReference type="GO" id="GO:0000082">
    <property type="term" value="P:G1/S transition of mitotic cell cycle"/>
    <property type="evidence" value="ECO:0007669"/>
    <property type="project" value="EnsemblFungi"/>
</dbReference>
<dbReference type="GO" id="GO:0005737">
    <property type="term" value="C:cytoplasm"/>
    <property type="evidence" value="ECO:0007669"/>
    <property type="project" value="EnsemblFungi"/>
</dbReference>
<evidence type="ECO:0000256" key="1">
    <source>
        <dbReference type="ARBA" id="ARBA00022679"/>
    </source>
</evidence>
<dbReference type="FunCoup" id="A0A1D2VMX5">
    <property type="interactions" value="241"/>
</dbReference>
<gene>
    <name evidence="10" type="ORF">ASCRUDRAFT_74380</name>
</gene>
<feature type="compositionally biased region" description="Polar residues" evidence="8">
    <location>
        <begin position="175"/>
        <end position="187"/>
    </location>
</feature>
<feature type="compositionally biased region" description="Basic and acidic residues" evidence="8">
    <location>
        <begin position="156"/>
        <end position="167"/>
    </location>
</feature>
<dbReference type="PROSITE" id="PS00183">
    <property type="entry name" value="UBC_1"/>
    <property type="match status" value="1"/>
</dbReference>
<sequence length="274" mass="31245">MSTSSASILLRQYKELNDPKKGIPSFHIELENGNIFSWIVGVMVLNEDSVYHGGYFKAQMKFPNDFPYSPPTFKFTPPIYHPNVYKDGRLCISILHQSGDPTSEEPDAETWRPTQSVESVLVSIVSLLEDPNISSPANVDAAVDWKKNRSSYNSKVKTEVERSKQDIPDDFIMPTSKTAYSASNPINYDNNDIDEDFWYSNDESFDDDDDNILMNDFSDNDMEDEEYEEEDDDYSQTHNSNTNNNSNSNSNNNQDNAKISKAINILRNQNQQIS</sequence>
<evidence type="ECO:0000256" key="7">
    <source>
        <dbReference type="RuleBase" id="RU362109"/>
    </source>
</evidence>
<dbReference type="CDD" id="cd23811">
    <property type="entry name" value="UBCc_ScCDC34-like"/>
    <property type="match status" value="1"/>
</dbReference>
<evidence type="ECO:0000256" key="3">
    <source>
        <dbReference type="ARBA" id="ARBA00022786"/>
    </source>
</evidence>
<feature type="domain" description="UBC core" evidence="9">
    <location>
        <begin position="4"/>
        <end position="165"/>
    </location>
</feature>
<dbReference type="PROSITE" id="PS50127">
    <property type="entry name" value="UBC_2"/>
    <property type="match status" value="1"/>
</dbReference>
<evidence type="ECO:0000256" key="5">
    <source>
        <dbReference type="ARBA" id="ARBA00043952"/>
    </source>
</evidence>
<feature type="compositionally biased region" description="Low complexity" evidence="8">
    <location>
        <begin position="239"/>
        <end position="253"/>
    </location>
</feature>
<evidence type="ECO:0000256" key="2">
    <source>
        <dbReference type="ARBA" id="ARBA00022741"/>
    </source>
</evidence>
<keyword evidence="1" id="KW-0808">Transferase</keyword>
<dbReference type="GO" id="GO:0005634">
    <property type="term" value="C:nucleus"/>
    <property type="evidence" value="ECO:0007669"/>
    <property type="project" value="EnsemblFungi"/>
</dbReference>
<comment type="similarity">
    <text evidence="7">Belongs to the ubiquitin-conjugating enzyme family.</text>
</comment>
<keyword evidence="3 7" id="KW-0833">Ubl conjugation pathway</keyword>
<feature type="active site" description="Glycyl thioester intermediate" evidence="6">
    <location>
        <position position="91"/>
    </location>
</feature>
<feature type="region of interest" description="Disordered" evidence="8">
    <location>
        <begin position="199"/>
        <end position="218"/>
    </location>
</feature>
<accession>A0A1D2VMX5</accession>